<feature type="compositionally biased region" description="Low complexity" evidence="1">
    <location>
        <begin position="542"/>
        <end position="553"/>
    </location>
</feature>
<feature type="region of interest" description="Disordered" evidence="1">
    <location>
        <begin position="360"/>
        <end position="380"/>
    </location>
</feature>
<feature type="region of interest" description="Disordered" evidence="1">
    <location>
        <begin position="542"/>
        <end position="561"/>
    </location>
</feature>
<protein>
    <recommendedName>
        <fullName evidence="4">Erythromycin esterase</fullName>
    </recommendedName>
</protein>
<reference evidence="2" key="2">
    <citation type="submission" date="2023-05" db="EMBL/GenBank/DDBJ databases">
        <authorList>
            <consortium name="Lawrence Berkeley National Laboratory"/>
            <person name="Steindorff A."/>
            <person name="Hensen N."/>
            <person name="Bonometti L."/>
            <person name="Westerberg I."/>
            <person name="Brannstrom I.O."/>
            <person name="Guillou S."/>
            <person name="Cros-Aarteil S."/>
            <person name="Calhoun S."/>
            <person name="Haridas S."/>
            <person name="Kuo A."/>
            <person name="Mondo S."/>
            <person name="Pangilinan J."/>
            <person name="Riley R."/>
            <person name="Labutti K."/>
            <person name="Andreopoulos B."/>
            <person name="Lipzen A."/>
            <person name="Chen C."/>
            <person name="Yanf M."/>
            <person name="Daum C."/>
            <person name="Ng V."/>
            <person name="Clum A."/>
            <person name="Ohm R."/>
            <person name="Martin F."/>
            <person name="Silar P."/>
            <person name="Natvig D."/>
            <person name="Lalanne C."/>
            <person name="Gautier V."/>
            <person name="Ament-Velasquez S.L."/>
            <person name="Kruys A."/>
            <person name="Hutchinson M.I."/>
            <person name="Powell A.J."/>
            <person name="Barry K."/>
            <person name="Miller A.N."/>
            <person name="Grigoriev I.V."/>
            <person name="Debuchy R."/>
            <person name="Gladieux P."/>
            <person name="Thoren M.H."/>
            <person name="Johannesson H."/>
        </authorList>
    </citation>
    <scope>NUCLEOTIDE SEQUENCE</scope>
    <source>
        <strain evidence="2">PSN293</strain>
    </source>
</reference>
<feature type="region of interest" description="Disordered" evidence="1">
    <location>
        <begin position="579"/>
        <end position="697"/>
    </location>
</feature>
<evidence type="ECO:0000313" key="3">
    <source>
        <dbReference type="Proteomes" id="UP001301769"/>
    </source>
</evidence>
<keyword evidence="3" id="KW-1185">Reference proteome</keyword>
<feature type="compositionally biased region" description="Low complexity" evidence="1">
    <location>
        <begin position="7"/>
        <end position="27"/>
    </location>
</feature>
<reference evidence="2" key="1">
    <citation type="journal article" date="2023" name="Mol. Phylogenet. Evol.">
        <title>Genome-scale phylogeny and comparative genomics of the fungal order Sordariales.</title>
        <authorList>
            <person name="Hensen N."/>
            <person name="Bonometti L."/>
            <person name="Westerberg I."/>
            <person name="Brannstrom I.O."/>
            <person name="Guillou S."/>
            <person name="Cros-Aarteil S."/>
            <person name="Calhoun S."/>
            <person name="Haridas S."/>
            <person name="Kuo A."/>
            <person name="Mondo S."/>
            <person name="Pangilinan J."/>
            <person name="Riley R."/>
            <person name="LaButti K."/>
            <person name="Andreopoulos B."/>
            <person name="Lipzen A."/>
            <person name="Chen C."/>
            <person name="Yan M."/>
            <person name="Daum C."/>
            <person name="Ng V."/>
            <person name="Clum A."/>
            <person name="Steindorff A."/>
            <person name="Ohm R.A."/>
            <person name="Martin F."/>
            <person name="Silar P."/>
            <person name="Natvig D.O."/>
            <person name="Lalanne C."/>
            <person name="Gautier V."/>
            <person name="Ament-Velasquez S.L."/>
            <person name="Kruys A."/>
            <person name="Hutchinson M.I."/>
            <person name="Powell A.J."/>
            <person name="Barry K."/>
            <person name="Miller A.N."/>
            <person name="Grigoriev I.V."/>
            <person name="Debuchy R."/>
            <person name="Gladieux P."/>
            <person name="Hiltunen Thoren M."/>
            <person name="Johannesson H."/>
        </authorList>
    </citation>
    <scope>NUCLEOTIDE SEQUENCE</scope>
    <source>
        <strain evidence="2">PSN293</strain>
    </source>
</reference>
<feature type="compositionally biased region" description="Low complexity" evidence="1">
    <location>
        <begin position="650"/>
        <end position="663"/>
    </location>
</feature>
<gene>
    <name evidence="2" type="ORF">QBC37DRAFT_36493</name>
</gene>
<proteinExistence type="predicted"/>
<sequence>MARRSARLASSSRTTRPSPDSSTLLSSVAERDDSTDDVLPKAVEESVPKTPGGASSPVKPPLSEMHPSKVHHTMGPPSSGLRLGFTDIKPVADRDSNLPAAVQETPTKIGMARDADFTFRSVRKTDSDMKLGPEAQRMMEKIREDASKYKAQIVAQREAEKLEEAEVGSRKIATAKGKSGRYSAAHMAEFKKMDSIANHPSLLRAQQGSITPLKQGIKRSQSKANIHEATPQKQGLKRSQSKANLDEPESAPAKQPVPVSSVAKPTVRMIGQPASPIKRARQHIEDDASSNRPISRDGTGLPRPKSSGMGSGIPRSKSNLASLMTPTKSSLARFGAANTPAQGGLTKSVLKPALGGIPRSATMNNLPKTEPDMFSLPPSVEIRTPSRFDRVKAMLRGTRSSAVKAQSALPLPKGTSKTPAPPRLMKELPAVPLTTPGRKLTKRVAFTPETQRATLAQDSPSQARSGIPLSKSRAVLGEVYYPTLDAVLAEEMIDRGLAYPDLSGAMRSLPEPPVRDIKQPKFTGSSAPGTFTFRSDHTINFGSTSPSFGSSPGQASLRPVRPSIMPTENMPGSFPSSMINTTSPNKENEAPVPIFPAVPHGMKNNKRARASSDEEEAEQEAADRAAKKRKAENVPEGEALLAPRLMASVSAKKSLSSPRKLLSPGFAAGGPGTPSPKKRAMISLSRLNVLSRPKARK</sequence>
<comment type="caution">
    <text evidence="2">The sequence shown here is derived from an EMBL/GenBank/DDBJ whole genome shotgun (WGS) entry which is preliminary data.</text>
</comment>
<accession>A0AAN6Y6E8</accession>
<feature type="compositionally biased region" description="Basic and acidic residues" evidence="1">
    <location>
        <begin position="38"/>
        <end position="47"/>
    </location>
</feature>
<feature type="region of interest" description="Disordered" evidence="1">
    <location>
        <begin position="401"/>
        <end position="424"/>
    </location>
</feature>
<name>A0AAN6Y6E8_9PEZI</name>
<dbReference type="AlphaFoldDB" id="A0AAN6Y6E8"/>
<evidence type="ECO:0000256" key="1">
    <source>
        <dbReference type="SAM" id="MobiDB-lite"/>
    </source>
</evidence>
<dbReference type="EMBL" id="MU858179">
    <property type="protein sequence ID" value="KAK4210267.1"/>
    <property type="molecule type" value="Genomic_DNA"/>
</dbReference>
<evidence type="ECO:0008006" key="4">
    <source>
        <dbReference type="Google" id="ProtNLM"/>
    </source>
</evidence>
<feature type="region of interest" description="Disordered" evidence="1">
    <location>
        <begin position="214"/>
        <end position="320"/>
    </location>
</feature>
<dbReference type="Proteomes" id="UP001301769">
    <property type="component" value="Unassembled WGS sequence"/>
</dbReference>
<feature type="region of interest" description="Disordered" evidence="1">
    <location>
        <begin position="1"/>
        <end position="83"/>
    </location>
</feature>
<evidence type="ECO:0000313" key="2">
    <source>
        <dbReference type="EMBL" id="KAK4210267.1"/>
    </source>
</evidence>
<organism evidence="2 3">
    <name type="scientific">Rhypophila decipiens</name>
    <dbReference type="NCBI Taxonomy" id="261697"/>
    <lineage>
        <taxon>Eukaryota</taxon>
        <taxon>Fungi</taxon>
        <taxon>Dikarya</taxon>
        <taxon>Ascomycota</taxon>
        <taxon>Pezizomycotina</taxon>
        <taxon>Sordariomycetes</taxon>
        <taxon>Sordariomycetidae</taxon>
        <taxon>Sordariales</taxon>
        <taxon>Naviculisporaceae</taxon>
        <taxon>Rhypophila</taxon>
    </lineage>
</organism>